<feature type="repeat" description="TPR" evidence="4">
    <location>
        <begin position="135"/>
        <end position="168"/>
    </location>
</feature>
<organism evidence="6 7">
    <name type="scientific">Naegleria lovaniensis</name>
    <name type="common">Amoeba</name>
    <dbReference type="NCBI Taxonomy" id="51637"/>
    <lineage>
        <taxon>Eukaryota</taxon>
        <taxon>Discoba</taxon>
        <taxon>Heterolobosea</taxon>
        <taxon>Tetramitia</taxon>
        <taxon>Eutetramitia</taxon>
        <taxon>Vahlkampfiidae</taxon>
        <taxon>Naegleria</taxon>
    </lineage>
</organism>
<dbReference type="Pfam" id="PF13414">
    <property type="entry name" value="TPR_11"/>
    <property type="match status" value="2"/>
</dbReference>
<dbReference type="Pfam" id="PF13432">
    <property type="entry name" value="TPR_16"/>
    <property type="match status" value="1"/>
</dbReference>
<evidence type="ECO:0000313" key="7">
    <source>
        <dbReference type="Proteomes" id="UP000816034"/>
    </source>
</evidence>
<feature type="repeat" description="TPR" evidence="4">
    <location>
        <begin position="236"/>
        <end position="269"/>
    </location>
</feature>
<dbReference type="InterPro" id="IPR011990">
    <property type="entry name" value="TPR-like_helical_dom_sf"/>
</dbReference>
<dbReference type="RefSeq" id="XP_044553919.1">
    <property type="nucleotide sequence ID" value="XM_044689395.1"/>
</dbReference>
<feature type="compositionally biased region" description="Low complexity" evidence="5">
    <location>
        <begin position="1"/>
        <end position="26"/>
    </location>
</feature>
<name>A0AA88GZG0_NAELO</name>
<feature type="repeat" description="TPR" evidence="4">
    <location>
        <begin position="101"/>
        <end position="134"/>
    </location>
</feature>
<protein>
    <submittedName>
        <fullName evidence="6">Uncharacterized protein</fullName>
    </submittedName>
</protein>
<reference evidence="6 7" key="1">
    <citation type="journal article" date="2018" name="BMC Genomics">
        <title>The genome of Naegleria lovaniensis, the basis for a comparative approach to unravel pathogenicity factors of the human pathogenic amoeba N. fowleri.</title>
        <authorList>
            <person name="Liechti N."/>
            <person name="Schurch N."/>
            <person name="Bruggmann R."/>
            <person name="Wittwer M."/>
        </authorList>
    </citation>
    <scope>NUCLEOTIDE SEQUENCE [LARGE SCALE GENOMIC DNA]</scope>
    <source>
        <strain evidence="6 7">ATCC 30569</strain>
    </source>
</reference>
<dbReference type="GO" id="GO:0060271">
    <property type="term" value="P:cilium assembly"/>
    <property type="evidence" value="ECO:0007669"/>
    <property type="project" value="TreeGrafter"/>
</dbReference>
<feature type="region of interest" description="Disordered" evidence="5">
    <location>
        <begin position="1"/>
        <end position="34"/>
    </location>
</feature>
<dbReference type="PROSITE" id="PS50005">
    <property type="entry name" value="TPR"/>
    <property type="match status" value="6"/>
</dbReference>
<dbReference type="GeneID" id="68105963"/>
<proteinExistence type="inferred from homology"/>
<dbReference type="InterPro" id="IPR019734">
    <property type="entry name" value="TPR_rpt"/>
</dbReference>
<accession>A0AA88GZG0</accession>
<evidence type="ECO:0000256" key="3">
    <source>
        <dbReference type="ARBA" id="ARBA00023778"/>
    </source>
</evidence>
<evidence type="ECO:0000313" key="6">
    <source>
        <dbReference type="EMBL" id="KAG2392025.1"/>
    </source>
</evidence>
<dbReference type="EMBL" id="PYSW02000006">
    <property type="protein sequence ID" value="KAG2392025.1"/>
    <property type="molecule type" value="Genomic_DNA"/>
</dbReference>
<keyword evidence="7" id="KW-1185">Reference proteome</keyword>
<feature type="repeat" description="TPR" evidence="4">
    <location>
        <begin position="338"/>
        <end position="371"/>
    </location>
</feature>
<dbReference type="GO" id="GO:0061512">
    <property type="term" value="P:protein localization to cilium"/>
    <property type="evidence" value="ECO:0007669"/>
    <property type="project" value="TreeGrafter"/>
</dbReference>
<comment type="caution">
    <text evidence="6">The sequence shown here is derived from an EMBL/GenBank/DDBJ whole genome shotgun (WGS) entry which is preliminary data.</text>
</comment>
<dbReference type="Pfam" id="PF13181">
    <property type="entry name" value="TPR_8"/>
    <property type="match status" value="2"/>
</dbReference>
<dbReference type="Proteomes" id="UP000816034">
    <property type="component" value="Unassembled WGS sequence"/>
</dbReference>
<dbReference type="SMART" id="SM00028">
    <property type="entry name" value="TPR"/>
    <property type="match status" value="8"/>
</dbReference>
<evidence type="ECO:0000256" key="5">
    <source>
        <dbReference type="SAM" id="MobiDB-lite"/>
    </source>
</evidence>
<evidence type="ECO:0000256" key="2">
    <source>
        <dbReference type="ARBA" id="ARBA00022803"/>
    </source>
</evidence>
<gene>
    <name evidence="6" type="ORF">C9374_013510</name>
</gene>
<dbReference type="SUPFAM" id="SSF48452">
    <property type="entry name" value="TPR-like"/>
    <property type="match status" value="2"/>
</dbReference>
<evidence type="ECO:0000256" key="1">
    <source>
        <dbReference type="ARBA" id="ARBA00022737"/>
    </source>
</evidence>
<dbReference type="GO" id="GO:0036064">
    <property type="term" value="C:ciliary basal body"/>
    <property type="evidence" value="ECO:0007669"/>
    <property type="project" value="TreeGrafter"/>
</dbReference>
<keyword evidence="1" id="KW-0677">Repeat</keyword>
<dbReference type="AlphaFoldDB" id="A0AA88GZG0"/>
<comment type="similarity">
    <text evidence="3">Belongs to the BBS4 family.</text>
</comment>
<feature type="repeat" description="TPR" evidence="4">
    <location>
        <begin position="202"/>
        <end position="235"/>
    </location>
</feature>
<keyword evidence="2 4" id="KW-0802">TPR repeat</keyword>
<evidence type="ECO:0000256" key="4">
    <source>
        <dbReference type="PROSITE-ProRule" id="PRU00339"/>
    </source>
</evidence>
<dbReference type="Gene3D" id="1.25.40.10">
    <property type="entry name" value="Tetratricopeptide repeat domain"/>
    <property type="match status" value="3"/>
</dbReference>
<dbReference type="PANTHER" id="PTHR44186">
    <property type="match status" value="1"/>
</dbReference>
<dbReference type="PANTHER" id="PTHR44186:SF1">
    <property type="entry name" value="BARDET-BIEDL SYNDROME 4 PROTEIN"/>
    <property type="match status" value="1"/>
</dbReference>
<sequence>MQTSSPPSAVANTTSSSAAAGGITNSEGTASDFHDELARDIREHLLQQQQTKVEIKRQVSDMEAEKERKNWLIHVLYTRQDIDECLQVIEEQIKSSEGRCEFALYVKGLIKRQQGDITQSLQLFQQACILNPMNPQNIKQVGKSLYLLGKFKEAIEIYDEAKKISPQDWEIYHNKGLCHANLGEFEKAEDCYQRANSIHRHDITFIELGKIFTIQERYEEAIDIYLEALDFSPENPELLSTVGLLYLRVGDNLKAFDYLGNSLSHDPSNPKTILATGSIIQDHGEMDVALSKYRIAAKKNPNSAQLWNNIGMCFFGKLDYVTSIACLKRALYLAPFEWIISYNLGLVHLNTKQYASAFHYFSTSINLNPNFASTYMYLGITLNRLEDFENACSAYEKAIEMESDYLFELNYAITLFNHQHLEQARVHFLEFERLFQEAHSGEDAEECDDEYILEARKKLSSLLS</sequence>
<feature type="repeat" description="TPR" evidence="4">
    <location>
        <begin position="372"/>
        <end position="405"/>
    </location>
</feature>